<keyword evidence="2" id="KW-1185">Reference proteome</keyword>
<evidence type="ECO:0000313" key="1">
    <source>
        <dbReference type="EMBL" id="KAH1040288.1"/>
    </source>
</evidence>
<name>A0A9D3ZJY4_9ROSI</name>
<accession>A0A9D3ZJY4</accession>
<organism evidence="1 2">
    <name type="scientific">Gossypium stocksii</name>
    <dbReference type="NCBI Taxonomy" id="47602"/>
    <lineage>
        <taxon>Eukaryota</taxon>
        <taxon>Viridiplantae</taxon>
        <taxon>Streptophyta</taxon>
        <taxon>Embryophyta</taxon>
        <taxon>Tracheophyta</taxon>
        <taxon>Spermatophyta</taxon>
        <taxon>Magnoliopsida</taxon>
        <taxon>eudicotyledons</taxon>
        <taxon>Gunneridae</taxon>
        <taxon>Pentapetalae</taxon>
        <taxon>rosids</taxon>
        <taxon>malvids</taxon>
        <taxon>Malvales</taxon>
        <taxon>Malvaceae</taxon>
        <taxon>Malvoideae</taxon>
        <taxon>Gossypium</taxon>
    </lineage>
</organism>
<comment type="caution">
    <text evidence="1">The sequence shown here is derived from an EMBL/GenBank/DDBJ whole genome shotgun (WGS) entry which is preliminary data.</text>
</comment>
<sequence>MSLFCTILDSDTGLDTRSTIAQKVEMVYVLKMVYKNEMSKASILGQELEVNMSPPTLGCNKPELGTEALTQIVREVLEKVFEAKIRKMSETLQGRYEDCGKKRDHSPLR</sequence>
<protein>
    <submittedName>
        <fullName evidence="1">Uncharacterized protein</fullName>
    </submittedName>
</protein>
<proteinExistence type="predicted"/>
<reference evidence="1 2" key="1">
    <citation type="journal article" date="2021" name="Plant Biotechnol. J.">
        <title>Multi-omics assisted identification of the key and species-specific regulatory components of drought-tolerant mechanisms in Gossypium stocksii.</title>
        <authorList>
            <person name="Yu D."/>
            <person name="Ke L."/>
            <person name="Zhang D."/>
            <person name="Wu Y."/>
            <person name="Sun Y."/>
            <person name="Mei J."/>
            <person name="Sun J."/>
            <person name="Sun Y."/>
        </authorList>
    </citation>
    <scope>NUCLEOTIDE SEQUENCE [LARGE SCALE GENOMIC DNA]</scope>
    <source>
        <strain evidence="2">cv. E1</strain>
        <tissue evidence="1">Leaf</tissue>
    </source>
</reference>
<evidence type="ECO:0000313" key="2">
    <source>
        <dbReference type="Proteomes" id="UP000828251"/>
    </source>
</evidence>
<dbReference type="EMBL" id="JAIQCV010000012">
    <property type="protein sequence ID" value="KAH1040288.1"/>
    <property type="molecule type" value="Genomic_DNA"/>
</dbReference>
<gene>
    <name evidence="1" type="ORF">J1N35_042031</name>
</gene>
<dbReference type="Proteomes" id="UP000828251">
    <property type="component" value="Unassembled WGS sequence"/>
</dbReference>
<dbReference type="AlphaFoldDB" id="A0A9D3ZJY4"/>